<evidence type="ECO:0000256" key="1">
    <source>
        <dbReference type="ARBA" id="ARBA00023125"/>
    </source>
</evidence>
<name>A0A413QT76_9FIRM</name>
<gene>
    <name evidence="4" type="ORF">DW948_12305</name>
</gene>
<dbReference type="InterPro" id="IPR025269">
    <property type="entry name" value="SAM-like_dom"/>
</dbReference>
<evidence type="ECO:0000256" key="2">
    <source>
        <dbReference type="ARBA" id="ARBA00023172"/>
    </source>
</evidence>
<accession>A0A413QT76</accession>
<dbReference type="GO" id="GO:0006310">
    <property type="term" value="P:DNA recombination"/>
    <property type="evidence" value="ECO:0007669"/>
    <property type="project" value="UniProtKB-KW"/>
</dbReference>
<evidence type="ECO:0000259" key="3">
    <source>
        <dbReference type="Pfam" id="PF13102"/>
    </source>
</evidence>
<reference evidence="4 5" key="1">
    <citation type="submission" date="2018-08" db="EMBL/GenBank/DDBJ databases">
        <title>A genome reference for cultivated species of the human gut microbiota.</title>
        <authorList>
            <person name="Zou Y."/>
            <person name="Xue W."/>
            <person name="Luo G."/>
        </authorList>
    </citation>
    <scope>NUCLEOTIDE SEQUENCE [LARGE SCALE GENOMIC DNA]</scope>
    <source>
        <strain evidence="4 5">AM44-1AT</strain>
    </source>
</reference>
<dbReference type="InterPro" id="IPR010998">
    <property type="entry name" value="Integrase_recombinase_N"/>
</dbReference>
<dbReference type="Gene3D" id="1.10.443.10">
    <property type="entry name" value="Intergrase catalytic core"/>
    <property type="match status" value="1"/>
</dbReference>
<dbReference type="InterPro" id="IPR013762">
    <property type="entry name" value="Integrase-like_cat_sf"/>
</dbReference>
<sequence length="214" mass="24367">MGLINNYILPVIGKTDVSSVNNHFVEKFYRTLSNMPAVDGANNKKSKGNVSPNTIFEIHKILRSCFRQAVKWGIMEKNPAIDATLPKRNKKKREIWTAEMLMQAIETNSCYIVINKIIERVSVEALDFMDRKDIITIFPTQKRNNTTVVVMKTPKTETSNRKVYIPSHVGKCLKELKAEQDHTKEILGNEYKDYNLVLATTFGMPIGASHVVPR</sequence>
<dbReference type="GO" id="GO:0003677">
    <property type="term" value="F:DNA binding"/>
    <property type="evidence" value="ECO:0007669"/>
    <property type="project" value="UniProtKB-KW"/>
</dbReference>
<dbReference type="Proteomes" id="UP000286341">
    <property type="component" value="Unassembled WGS sequence"/>
</dbReference>
<dbReference type="GO" id="GO:0015074">
    <property type="term" value="P:DNA integration"/>
    <property type="evidence" value="ECO:0007669"/>
    <property type="project" value="InterPro"/>
</dbReference>
<protein>
    <recommendedName>
        <fullName evidence="3">Phage integrase SAM-like domain-containing protein</fullName>
    </recommendedName>
</protein>
<dbReference type="Pfam" id="PF13102">
    <property type="entry name" value="Phage_int_SAM_5"/>
    <property type="match status" value="1"/>
</dbReference>
<dbReference type="SUPFAM" id="SSF56349">
    <property type="entry name" value="DNA breaking-rejoining enzymes"/>
    <property type="match status" value="1"/>
</dbReference>
<feature type="domain" description="Phage integrase SAM-like" evidence="3">
    <location>
        <begin position="18"/>
        <end position="79"/>
    </location>
</feature>
<keyword evidence="1" id="KW-0238">DNA-binding</keyword>
<evidence type="ECO:0000313" key="5">
    <source>
        <dbReference type="Proteomes" id="UP000286341"/>
    </source>
</evidence>
<dbReference type="Gene3D" id="1.10.150.130">
    <property type="match status" value="1"/>
</dbReference>
<dbReference type="AlphaFoldDB" id="A0A413QT76"/>
<organism evidence="4 5">
    <name type="scientific">Agathobacter rectalis</name>
    <dbReference type="NCBI Taxonomy" id="39491"/>
    <lineage>
        <taxon>Bacteria</taxon>
        <taxon>Bacillati</taxon>
        <taxon>Bacillota</taxon>
        <taxon>Clostridia</taxon>
        <taxon>Lachnospirales</taxon>
        <taxon>Lachnospiraceae</taxon>
        <taxon>Agathobacter</taxon>
    </lineage>
</organism>
<keyword evidence="2" id="KW-0233">DNA recombination</keyword>
<dbReference type="InterPro" id="IPR011010">
    <property type="entry name" value="DNA_brk_join_enz"/>
</dbReference>
<evidence type="ECO:0000313" key="4">
    <source>
        <dbReference type="EMBL" id="RHA10870.1"/>
    </source>
</evidence>
<proteinExistence type="predicted"/>
<comment type="caution">
    <text evidence="4">The sequence shown here is derived from an EMBL/GenBank/DDBJ whole genome shotgun (WGS) entry which is preliminary data.</text>
</comment>
<dbReference type="EMBL" id="QSFB01000020">
    <property type="protein sequence ID" value="RHA10870.1"/>
    <property type="molecule type" value="Genomic_DNA"/>
</dbReference>